<evidence type="ECO:0000313" key="2">
    <source>
        <dbReference type="EMBL" id="KAG8458289.1"/>
    </source>
</evidence>
<reference evidence="2" key="1">
    <citation type="submission" date="2021-05" db="EMBL/GenBank/DDBJ databases">
        <title>The genome of the haptophyte Pavlova lutheri (Diacronema luteri, Pavlovales) - a model for lipid biosynthesis in eukaryotic algae.</title>
        <authorList>
            <person name="Hulatt C.J."/>
            <person name="Posewitz M.C."/>
        </authorList>
    </citation>
    <scope>NUCLEOTIDE SEQUENCE</scope>
    <source>
        <strain evidence="2">NIVA-4/92</strain>
    </source>
</reference>
<dbReference type="Gene3D" id="3.30.70.1060">
    <property type="entry name" value="Dimeric alpha+beta barrel"/>
    <property type="match status" value="1"/>
</dbReference>
<dbReference type="InterPro" id="IPR011008">
    <property type="entry name" value="Dimeric_a/b-barrel"/>
</dbReference>
<name>A0A8J6C2B1_DIALT</name>
<dbReference type="InterPro" id="IPR005545">
    <property type="entry name" value="YCII"/>
</dbReference>
<gene>
    <name evidence="2" type="ORF">KFE25_005136</name>
</gene>
<protein>
    <recommendedName>
        <fullName evidence="1">YCII-related domain-containing protein</fullName>
    </recommendedName>
</protein>
<dbReference type="OMA" id="SIREWMV"/>
<accession>A0A8J6C2B1</accession>
<dbReference type="InterPro" id="IPR051807">
    <property type="entry name" value="Sec-metab_biosynth-assoc"/>
</dbReference>
<comment type="caution">
    <text evidence="2">The sequence shown here is derived from an EMBL/GenBank/DDBJ whole genome shotgun (WGS) entry which is preliminary data.</text>
</comment>
<feature type="domain" description="YCII-related" evidence="1">
    <location>
        <begin position="18"/>
        <end position="99"/>
    </location>
</feature>
<evidence type="ECO:0000313" key="3">
    <source>
        <dbReference type="Proteomes" id="UP000751190"/>
    </source>
</evidence>
<dbReference type="Pfam" id="PF03795">
    <property type="entry name" value="YCII"/>
    <property type="match status" value="1"/>
</dbReference>
<dbReference type="Proteomes" id="UP000751190">
    <property type="component" value="Unassembled WGS sequence"/>
</dbReference>
<dbReference type="AlphaFoldDB" id="A0A8J6C2B1"/>
<dbReference type="EMBL" id="JAGTXO010000054">
    <property type="protein sequence ID" value="KAG8458289.1"/>
    <property type="molecule type" value="Genomic_DNA"/>
</dbReference>
<sequence>MARVRVARQLSSAARGYVLLRYSYVPDMLERRQPHRAAHLEHWKRDIDSGALRLAGAYGPVDGALFVFRGKTRAYVEERARTDPYCLAELVPSTSTVDWTVVVGADLGTP</sequence>
<dbReference type="OrthoDB" id="5519740at2759"/>
<dbReference type="SUPFAM" id="SSF54909">
    <property type="entry name" value="Dimeric alpha+beta barrel"/>
    <property type="match status" value="1"/>
</dbReference>
<organism evidence="2 3">
    <name type="scientific">Diacronema lutheri</name>
    <name type="common">Unicellular marine alga</name>
    <name type="synonym">Monochrysis lutheri</name>
    <dbReference type="NCBI Taxonomy" id="2081491"/>
    <lineage>
        <taxon>Eukaryota</taxon>
        <taxon>Haptista</taxon>
        <taxon>Haptophyta</taxon>
        <taxon>Pavlovophyceae</taxon>
        <taxon>Pavlovales</taxon>
        <taxon>Pavlovaceae</taxon>
        <taxon>Diacronema</taxon>
    </lineage>
</organism>
<dbReference type="PANTHER" id="PTHR33606">
    <property type="entry name" value="PROTEIN YCII"/>
    <property type="match status" value="1"/>
</dbReference>
<evidence type="ECO:0000259" key="1">
    <source>
        <dbReference type="Pfam" id="PF03795"/>
    </source>
</evidence>
<keyword evidence="3" id="KW-1185">Reference proteome</keyword>
<dbReference type="PANTHER" id="PTHR33606:SF3">
    <property type="entry name" value="PROTEIN YCII"/>
    <property type="match status" value="1"/>
</dbReference>
<proteinExistence type="predicted"/>